<accession>A0A0S2SJX2</accession>
<dbReference type="KEGG" id="asr:WL1483_2552"/>
<keyword evidence="1" id="KW-0472">Membrane</keyword>
<protein>
    <submittedName>
        <fullName evidence="2">Uncharacterized protein</fullName>
    </submittedName>
</protein>
<name>A0A0S2SJX2_9GAMM</name>
<sequence>MIVIMTLLDFYMYLLHLITWKIMFLIMDIKLKYIHMII</sequence>
<keyword evidence="1" id="KW-0812">Transmembrane</keyword>
<reference evidence="2 3" key="2">
    <citation type="journal article" date="2016" name="Genome Announc.">
        <title>Complete Genome Sequence of the Highly Virulent Aeromonas schubertii Strain WL1483, Isolated from Diseased Snakehead Fish (Channa argus) in China.</title>
        <authorList>
            <person name="Liu L."/>
            <person name="Li N."/>
            <person name="Zhang D."/>
            <person name="Fu X."/>
            <person name="Shi C."/>
            <person name="Lin Q."/>
            <person name="Hao G."/>
        </authorList>
    </citation>
    <scope>NUCLEOTIDE SEQUENCE [LARGE SCALE GENOMIC DNA]</scope>
    <source>
        <strain evidence="2 3">WL1483</strain>
    </source>
</reference>
<dbReference type="Proteomes" id="UP000058114">
    <property type="component" value="Chromosome"/>
</dbReference>
<dbReference type="EMBL" id="CP013067">
    <property type="protein sequence ID" value="ALP41971.1"/>
    <property type="molecule type" value="Genomic_DNA"/>
</dbReference>
<organism evidence="2 3">
    <name type="scientific">Aeromonas schubertii</name>
    <dbReference type="NCBI Taxonomy" id="652"/>
    <lineage>
        <taxon>Bacteria</taxon>
        <taxon>Pseudomonadati</taxon>
        <taxon>Pseudomonadota</taxon>
        <taxon>Gammaproteobacteria</taxon>
        <taxon>Aeromonadales</taxon>
        <taxon>Aeromonadaceae</taxon>
        <taxon>Aeromonas</taxon>
    </lineage>
</organism>
<feature type="transmembrane region" description="Helical" evidence="1">
    <location>
        <begin position="12"/>
        <end position="31"/>
    </location>
</feature>
<evidence type="ECO:0000313" key="3">
    <source>
        <dbReference type="Proteomes" id="UP000058114"/>
    </source>
</evidence>
<reference evidence="3" key="1">
    <citation type="submission" date="2015-10" db="EMBL/GenBank/DDBJ databases">
        <title>Complete Genome Sequence of Aeromonas schubertii strain WL1483.</title>
        <authorList>
            <person name="Liu L."/>
        </authorList>
    </citation>
    <scope>NUCLEOTIDE SEQUENCE [LARGE SCALE GENOMIC DNA]</scope>
    <source>
        <strain evidence="3">WL1483</strain>
    </source>
</reference>
<proteinExistence type="predicted"/>
<gene>
    <name evidence="2" type="ORF">WL1483_2552</name>
</gene>
<dbReference type="AlphaFoldDB" id="A0A0S2SJX2"/>
<keyword evidence="1" id="KW-1133">Transmembrane helix</keyword>
<evidence type="ECO:0000313" key="2">
    <source>
        <dbReference type="EMBL" id="ALP41971.1"/>
    </source>
</evidence>
<evidence type="ECO:0000256" key="1">
    <source>
        <dbReference type="SAM" id="Phobius"/>
    </source>
</evidence>